<protein>
    <recommendedName>
        <fullName evidence="2">Phosphoribosyltransferase domain-containing protein</fullName>
    </recommendedName>
</protein>
<evidence type="ECO:0000313" key="3">
    <source>
        <dbReference type="EMBL" id="GAA4942646.1"/>
    </source>
</evidence>
<keyword evidence="4" id="KW-1185">Reference proteome</keyword>
<dbReference type="Pfam" id="PF00156">
    <property type="entry name" value="Pribosyltran"/>
    <property type="match status" value="1"/>
</dbReference>
<proteinExistence type="inferred from homology"/>
<gene>
    <name evidence="3" type="ORF">GCM10025791_21480</name>
</gene>
<evidence type="ECO:0000313" key="4">
    <source>
        <dbReference type="Proteomes" id="UP001409585"/>
    </source>
</evidence>
<dbReference type="EMBL" id="BAABLX010000016">
    <property type="protein sequence ID" value="GAA4942646.1"/>
    <property type="molecule type" value="Genomic_DNA"/>
</dbReference>
<dbReference type="InterPro" id="IPR000836">
    <property type="entry name" value="PRTase_dom"/>
</dbReference>
<evidence type="ECO:0000259" key="2">
    <source>
        <dbReference type="Pfam" id="PF00156"/>
    </source>
</evidence>
<comment type="caution">
    <text evidence="3">The sequence shown here is derived from an EMBL/GenBank/DDBJ whole genome shotgun (WGS) entry which is preliminary data.</text>
</comment>
<dbReference type="CDD" id="cd06223">
    <property type="entry name" value="PRTases_typeI"/>
    <property type="match status" value="1"/>
</dbReference>
<dbReference type="SUPFAM" id="SSF53271">
    <property type="entry name" value="PRTase-like"/>
    <property type="match status" value="1"/>
</dbReference>
<organism evidence="3 4">
    <name type="scientific">Halioxenophilus aromaticivorans</name>
    <dbReference type="NCBI Taxonomy" id="1306992"/>
    <lineage>
        <taxon>Bacteria</taxon>
        <taxon>Pseudomonadati</taxon>
        <taxon>Pseudomonadota</taxon>
        <taxon>Gammaproteobacteria</taxon>
        <taxon>Alteromonadales</taxon>
        <taxon>Alteromonadaceae</taxon>
        <taxon>Halioxenophilus</taxon>
    </lineage>
</organism>
<evidence type="ECO:0000256" key="1">
    <source>
        <dbReference type="ARBA" id="ARBA00008007"/>
    </source>
</evidence>
<dbReference type="PANTHER" id="PTHR47505">
    <property type="entry name" value="DNA UTILIZATION PROTEIN YHGH"/>
    <property type="match status" value="1"/>
</dbReference>
<comment type="similarity">
    <text evidence="1">Belongs to the ComF/GntX family.</text>
</comment>
<reference evidence="4" key="1">
    <citation type="journal article" date="2019" name="Int. J. Syst. Evol. Microbiol.">
        <title>The Global Catalogue of Microorganisms (GCM) 10K type strain sequencing project: providing services to taxonomists for standard genome sequencing and annotation.</title>
        <authorList>
            <consortium name="The Broad Institute Genomics Platform"/>
            <consortium name="The Broad Institute Genome Sequencing Center for Infectious Disease"/>
            <person name="Wu L."/>
            <person name="Ma J."/>
        </authorList>
    </citation>
    <scope>NUCLEOTIDE SEQUENCE [LARGE SCALE GENOMIC DNA]</scope>
    <source>
        <strain evidence="4">JCM 19134</strain>
    </source>
</reference>
<dbReference type="InterPro" id="IPR029057">
    <property type="entry name" value="PRTase-like"/>
</dbReference>
<name>A0AAV3U2K3_9ALTE</name>
<sequence length="72" mass="7825">MDQKQLNKREREQNLEQAFVCSQDLGGHNILIVDDVVTTGATVNTLAGQLLEAGANTVDVFTLARTPKPSDK</sequence>
<dbReference type="Gene3D" id="3.40.50.2020">
    <property type="match status" value="1"/>
</dbReference>
<dbReference type="AlphaFoldDB" id="A0AAV3U2K3"/>
<dbReference type="PANTHER" id="PTHR47505:SF1">
    <property type="entry name" value="DNA UTILIZATION PROTEIN YHGH"/>
    <property type="match status" value="1"/>
</dbReference>
<dbReference type="InterPro" id="IPR051910">
    <property type="entry name" value="ComF/GntX_DNA_util-trans"/>
</dbReference>
<feature type="domain" description="Phosphoribosyltransferase" evidence="2">
    <location>
        <begin position="21"/>
        <end position="68"/>
    </location>
</feature>
<dbReference type="Proteomes" id="UP001409585">
    <property type="component" value="Unassembled WGS sequence"/>
</dbReference>
<accession>A0AAV3U2K3</accession>